<dbReference type="KEGG" id="shd:SUTH_01842"/>
<gene>
    <name evidence="1" type="ORF">SUTH_01842</name>
</gene>
<name>W0SEH1_9PROT</name>
<dbReference type="RefSeq" id="WP_148312892.1">
    <property type="nucleotide sequence ID" value="NZ_AP012547.1"/>
</dbReference>
<evidence type="ECO:0000313" key="2">
    <source>
        <dbReference type="Proteomes" id="UP000031637"/>
    </source>
</evidence>
<reference evidence="1 2" key="1">
    <citation type="journal article" date="2014" name="Syst. Appl. Microbiol.">
        <title>Complete genomes of freshwater sulfur oxidizers Sulfuricella denitrificans skB26 and Sulfuritalea hydrogenivorans sk43H: genetic insights into the sulfur oxidation pathway of betaproteobacteria.</title>
        <authorList>
            <person name="Watanabe T."/>
            <person name="Kojima H."/>
            <person name="Fukui M."/>
        </authorList>
    </citation>
    <scope>NUCLEOTIDE SEQUENCE [LARGE SCALE GENOMIC DNA]</scope>
    <source>
        <strain evidence="1">DSM22779</strain>
    </source>
</reference>
<protein>
    <submittedName>
        <fullName evidence="1">Uncharacterized protein</fullName>
    </submittedName>
</protein>
<dbReference type="Proteomes" id="UP000031637">
    <property type="component" value="Chromosome"/>
</dbReference>
<accession>W0SEH1</accession>
<evidence type="ECO:0000313" key="1">
    <source>
        <dbReference type="EMBL" id="BAO29634.1"/>
    </source>
</evidence>
<dbReference type="OrthoDB" id="1496073at2"/>
<organism evidence="1 2">
    <name type="scientific">Sulfuritalea hydrogenivorans sk43H</name>
    <dbReference type="NCBI Taxonomy" id="1223802"/>
    <lineage>
        <taxon>Bacteria</taxon>
        <taxon>Pseudomonadati</taxon>
        <taxon>Pseudomonadota</taxon>
        <taxon>Betaproteobacteria</taxon>
        <taxon>Nitrosomonadales</taxon>
        <taxon>Sterolibacteriaceae</taxon>
        <taxon>Sulfuritalea</taxon>
    </lineage>
</organism>
<proteinExistence type="predicted"/>
<dbReference type="AlphaFoldDB" id="W0SEH1"/>
<dbReference type="STRING" id="1223802.SUTH_01842"/>
<dbReference type="EMBL" id="AP012547">
    <property type="protein sequence ID" value="BAO29634.1"/>
    <property type="molecule type" value="Genomic_DNA"/>
</dbReference>
<sequence length="82" mass="9271">MTDALLPVVTRFRAYQLGTAGSSFSYFAGNHFTLIEAQITEKSLPHLQAELKACGKKTIDTLHVTSWDTIKNIQHSRFKKFN</sequence>
<dbReference type="HOGENOM" id="CLU_2557024_0_0_4"/>
<keyword evidence="2" id="KW-1185">Reference proteome</keyword>